<accession>A0A381P3S5</accession>
<gene>
    <name evidence="1" type="ORF">METZ01_LOCUS14439</name>
</gene>
<organism evidence="1">
    <name type="scientific">marine metagenome</name>
    <dbReference type="NCBI Taxonomy" id="408172"/>
    <lineage>
        <taxon>unclassified sequences</taxon>
        <taxon>metagenomes</taxon>
        <taxon>ecological metagenomes</taxon>
    </lineage>
</organism>
<proteinExistence type="predicted"/>
<evidence type="ECO:0000313" key="1">
    <source>
        <dbReference type="EMBL" id="SUZ61585.1"/>
    </source>
</evidence>
<sequence length="64" mass="7334">MILPAIIVPATTSVPDWPGDKIMQINWFYCDKFFHKVKGITLGFTFAGDVYKIQGILKFFMFSV</sequence>
<reference evidence="1" key="1">
    <citation type="submission" date="2018-05" db="EMBL/GenBank/DDBJ databases">
        <authorList>
            <person name="Lanie J.A."/>
            <person name="Ng W.-L."/>
            <person name="Kazmierczak K.M."/>
            <person name="Andrzejewski T.M."/>
            <person name="Davidsen T.M."/>
            <person name="Wayne K.J."/>
            <person name="Tettelin H."/>
            <person name="Glass J.I."/>
            <person name="Rusch D."/>
            <person name="Podicherti R."/>
            <person name="Tsui H.-C.T."/>
            <person name="Winkler M.E."/>
        </authorList>
    </citation>
    <scope>NUCLEOTIDE SEQUENCE</scope>
</reference>
<dbReference type="AlphaFoldDB" id="A0A381P3S5"/>
<name>A0A381P3S5_9ZZZZ</name>
<dbReference type="EMBL" id="UINC01000813">
    <property type="protein sequence ID" value="SUZ61585.1"/>
    <property type="molecule type" value="Genomic_DNA"/>
</dbReference>
<protein>
    <submittedName>
        <fullName evidence="1">Uncharacterized protein</fullName>
    </submittedName>
</protein>